<reference evidence="1" key="1">
    <citation type="submission" date="2020-03" db="EMBL/GenBank/DDBJ databases">
        <title>Castanea mollissima Vanexum genome sequencing.</title>
        <authorList>
            <person name="Staton M."/>
        </authorList>
    </citation>
    <scope>NUCLEOTIDE SEQUENCE</scope>
    <source>
        <tissue evidence="1">Leaf</tissue>
    </source>
</reference>
<evidence type="ECO:0000313" key="1">
    <source>
        <dbReference type="EMBL" id="KAF3959627.1"/>
    </source>
</evidence>
<organism evidence="1 2">
    <name type="scientific">Castanea mollissima</name>
    <name type="common">Chinese chestnut</name>
    <dbReference type="NCBI Taxonomy" id="60419"/>
    <lineage>
        <taxon>Eukaryota</taxon>
        <taxon>Viridiplantae</taxon>
        <taxon>Streptophyta</taxon>
        <taxon>Embryophyta</taxon>
        <taxon>Tracheophyta</taxon>
        <taxon>Spermatophyta</taxon>
        <taxon>Magnoliopsida</taxon>
        <taxon>eudicotyledons</taxon>
        <taxon>Gunneridae</taxon>
        <taxon>Pentapetalae</taxon>
        <taxon>rosids</taxon>
        <taxon>fabids</taxon>
        <taxon>Fagales</taxon>
        <taxon>Fagaceae</taxon>
        <taxon>Castanea</taxon>
    </lineage>
</organism>
<gene>
    <name evidence="1" type="ORF">CMV_015577</name>
</gene>
<protein>
    <submittedName>
        <fullName evidence="1">Uncharacterized protein</fullName>
    </submittedName>
</protein>
<keyword evidence="2" id="KW-1185">Reference proteome</keyword>
<dbReference type="EMBL" id="JRKL02002287">
    <property type="protein sequence ID" value="KAF3959627.1"/>
    <property type="molecule type" value="Genomic_DNA"/>
</dbReference>
<proteinExistence type="predicted"/>
<accession>A0A8J4R9X0</accession>
<evidence type="ECO:0000313" key="2">
    <source>
        <dbReference type="Proteomes" id="UP000737018"/>
    </source>
</evidence>
<comment type="caution">
    <text evidence="1">The sequence shown here is derived from an EMBL/GenBank/DDBJ whole genome shotgun (WGS) entry which is preliminary data.</text>
</comment>
<dbReference type="AlphaFoldDB" id="A0A8J4R9X0"/>
<dbReference type="Proteomes" id="UP000737018">
    <property type="component" value="Unassembled WGS sequence"/>
</dbReference>
<name>A0A8J4R9X0_9ROSI</name>
<sequence>MKWVVGRGSLKSGVAGFCWSSARSQRGGDGVDFSRLLRLVMVVEIGVGHGEVDSDGFCYRSLTTTALQVVDLTAADLTCRQLATGLAPHRFEFLGCGLIS</sequence>